<gene>
    <name evidence="2" type="ORF">C7446_2798</name>
</gene>
<reference evidence="2 3" key="1">
    <citation type="submission" date="2018-10" db="EMBL/GenBank/DDBJ databases">
        <title>Genomic Encyclopedia of Type Strains, Phase IV (KMG-IV): sequencing the most valuable type-strain genomes for metagenomic binning, comparative biology and taxonomic classification.</title>
        <authorList>
            <person name="Goeker M."/>
        </authorList>
    </citation>
    <scope>NUCLEOTIDE SEQUENCE [LARGE SCALE GENOMIC DNA]</scope>
    <source>
        <strain evidence="2 3">DSM 23229</strain>
    </source>
</reference>
<dbReference type="Gene3D" id="3.30.10.10">
    <property type="entry name" value="Trypsin Inhibitor V, subunit A"/>
    <property type="match status" value="1"/>
</dbReference>
<dbReference type="InterPro" id="IPR021719">
    <property type="entry name" value="Prot_inh_I78"/>
</dbReference>
<comment type="caution">
    <text evidence="2">The sequence shown here is derived from an EMBL/GenBank/DDBJ whole genome shotgun (WGS) entry which is preliminary data.</text>
</comment>
<protein>
    <submittedName>
        <fullName evidence="2">Peptidase inhibitor I78 family protein</fullName>
    </submittedName>
</protein>
<feature type="region of interest" description="Disordered" evidence="1">
    <location>
        <begin position="32"/>
        <end position="64"/>
    </location>
</feature>
<evidence type="ECO:0000313" key="3">
    <source>
        <dbReference type="Proteomes" id="UP000281975"/>
    </source>
</evidence>
<dbReference type="Pfam" id="PF11720">
    <property type="entry name" value="Inhibitor_I78"/>
    <property type="match status" value="1"/>
</dbReference>
<dbReference type="AlphaFoldDB" id="A0A420WU22"/>
<accession>A0A420WU22</accession>
<sequence length="129" mass="13617">MAGDAAGIGNAARSRILVLGMMTLLTGCSWFGGGNDRSQQTGDAARQGAPVPAGTLPQQADPTTCGADRLEELAGRSLEPGVRQQIVDRSGAEQYRVVGPHTMVTMDFNPQRLDIRVDDNQQISGFDCG</sequence>
<dbReference type="EMBL" id="RBIN01000008">
    <property type="protein sequence ID" value="RKQ96937.1"/>
    <property type="molecule type" value="Genomic_DNA"/>
</dbReference>
<name>A0A420WU22_9GAMM</name>
<proteinExistence type="predicted"/>
<dbReference type="PANTHER" id="PTHR39600:SF1">
    <property type="entry name" value="PEPTIDASE INHIBITOR I78 FAMILY PROTEIN"/>
    <property type="match status" value="1"/>
</dbReference>
<keyword evidence="3" id="KW-1185">Reference proteome</keyword>
<dbReference type="RefSeq" id="WP_211327960.1">
    <property type="nucleotide sequence ID" value="NZ_RBIN01000008.1"/>
</dbReference>
<evidence type="ECO:0000256" key="1">
    <source>
        <dbReference type="SAM" id="MobiDB-lite"/>
    </source>
</evidence>
<evidence type="ECO:0000313" key="2">
    <source>
        <dbReference type="EMBL" id="RKQ96937.1"/>
    </source>
</evidence>
<dbReference type="Proteomes" id="UP000281975">
    <property type="component" value="Unassembled WGS sequence"/>
</dbReference>
<organism evidence="2 3">
    <name type="scientific">Kushneria sinocarnis</name>
    <dbReference type="NCBI Taxonomy" id="595502"/>
    <lineage>
        <taxon>Bacteria</taxon>
        <taxon>Pseudomonadati</taxon>
        <taxon>Pseudomonadota</taxon>
        <taxon>Gammaproteobacteria</taxon>
        <taxon>Oceanospirillales</taxon>
        <taxon>Halomonadaceae</taxon>
        <taxon>Kushneria</taxon>
    </lineage>
</organism>
<dbReference type="PANTHER" id="PTHR39600">
    <property type="entry name" value="PEPTIDASE INHIBITOR I78 FAMILY PROTEIN"/>
    <property type="match status" value="1"/>
</dbReference>